<protein>
    <submittedName>
        <fullName evidence="1">K(+)-transporting ATPase subunit F</fullName>
    </submittedName>
</protein>
<organism evidence="1 2">
    <name type="scientific">Ancylobacter radicis</name>
    <dbReference type="NCBI Taxonomy" id="2836179"/>
    <lineage>
        <taxon>Bacteria</taxon>
        <taxon>Pseudomonadati</taxon>
        <taxon>Pseudomonadota</taxon>
        <taxon>Alphaproteobacteria</taxon>
        <taxon>Hyphomicrobiales</taxon>
        <taxon>Xanthobacteraceae</taxon>
        <taxon>Ancylobacter</taxon>
    </lineage>
</organism>
<gene>
    <name evidence="1" type="primary">kdpF</name>
    <name evidence="1" type="ORF">KIP89_14845</name>
</gene>
<keyword evidence="2" id="KW-1185">Reference proteome</keyword>
<sequence length="28" mass="2958">MLDLVLGGGVALALALYLVTALLRPEKF</sequence>
<dbReference type="Pfam" id="PF09604">
    <property type="entry name" value="Potass_KdpF"/>
    <property type="match status" value="1"/>
</dbReference>
<dbReference type="NCBIfam" id="TIGR02115">
    <property type="entry name" value="potass_kdpF"/>
    <property type="match status" value="1"/>
</dbReference>
<evidence type="ECO:0000313" key="2">
    <source>
        <dbReference type="Proteomes" id="UP001166585"/>
    </source>
</evidence>
<evidence type="ECO:0000313" key="1">
    <source>
        <dbReference type="EMBL" id="MBS9478388.1"/>
    </source>
</evidence>
<accession>A0ABS5R9N6</accession>
<name>A0ABS5R9N6_9HYPH</name>
<reference evidence="1" key="1">
    <citation type="submission" date="2021-05" db="EMBL/GenBank/DDBJ databases">
        <authorList>
            <person name="Sun Q."/>
            <person name="Inoue M."/>
        </authorList>
    </citation>
    <scope>NUCLEOTIDE SEQUENCE</scope>
    <source>
        <strain evidence="1">VKM B-3255</strain>
    </source>
</reference>
<comment type="caution">
    <text evidence="1">The sequence shown here is derived from an EMBL/GenBank/DDBJ whole genome shotgun (WGS) entry which is preliminary data.</text>
</comment>
<proteinExistence type="predicted"/>
<dbReference type="EMBL" id="JAHCQH010000020">
    <property type="protein sequence ID" value="MBS9478388.1"/>
    <property type="molecule type" value="Genomic_DNA"/>
</dbReference>
<dbReference type="Proteomes" id="UP001166585">
    <property type="component" value="Unassembled WGS sequence"/>
</dbReference>
<dbReference type="InterPro" id="IPR011726">
    <property type="entry name" value="KdpF"/>
</dbReference>